<keyword evidence="1" id="KW-0732">Signal</keyword>
<keyword evidence="3" id="KW-1185">Reference proteome</keyword>
<organism evidence="2 3">
    <name type="scientific">Candidatus Burkholderia verschuerenii</name>
    <dbReference type="NCBI Taxonomy" id="242163"/>
    <lineage>
        <taxon>Bacteria</taxon>
        <taxon>Pseudomonadati</taxon>
        <taxon>Pseudomonadota</taxon>
        <taxon>Betaproteobacteria</taxon>
        <taxon>Burkholderiales</taxon>
        <taxon>Burkholderiaceae</taxon>
        <taxon>Burkholderia</taxon>
    </lineage>
</organism>
<evidence type="ECO:0000313" key="3">
    <source>
        <dbReference type="Proteomes" id="UP000036959"/>
    </source>
</evidence>
<feature type="chain" id="PRO_5005544399" evidence="1">
    <location>
        <begin position="28"/>
        <end position="116"/>
    </location>
</feature>
<accession>A0A0L0MHX8</accession>
<evidence type="ECO:0000256" key="1">
    <source>
        <dbReference type="SAM" id="SignalP"/>
    </source>
</evidence>
<name>A0A0L0MHX8_9BURK</name>
<dbReference type="AlphaFoldDB" id="A0A0L0MHX8"/>
<reference evidence="3" key="1">
    <citation type="submission" date="2015-06" db="EMBL/GenBank/DDBJ databases">
        <title>Comparative genomics of Burkholderia leaf nodule symbionts.</title>
        <authorList>
            <person name="Carlier A."/>
            <person name="Eberl L."/>
            <person name="Pinto-Carbo M."/>
        </authorList>
    </citation>
    <scope>NUCLEOTIDE SEQUENCE [LARGE SCALE GENOMIC DNA]</scope>
    <source>
        <strain evidence="3">UZHbot4</strain>
    </source>
</reference>
<protein>
    <submittedName>
        <fullName evidence="2">Uncharacterized protein</fullName>
    </submittedName>
</protein>
<feature type="signal peptide" evidence="1">
    <location>
        <begin position="1"/>
        <end position="27"/>
    </location>
</feature>
<comment type="caution">
    <text evidence="2">The sequence shown here is derived from an EMBL/GenBank/DDBJ whole genome shotgun (WGS) entry which is preliminary data.</text>
</comment>
<gene>
    <name evidence="2" type="ORF">BVER_01739</name>
</gene>
<dbReference type="EMBL" id="LFJJ01000002">
    <property type="protein sequence ID" value="KND62287.1"/>
    <property type="molecule type" value="Genomic_DNA"/>
</dbReference>
<dbReference type="Proteomes" id="UP000036959">
    <property type="component" value="Unassembled WGS sequence"/>
</dbReference>
<proteinExistence type="predicted"/>
<evidence type="ECO:0000313" key="2">
    <source>
        <dbReference type="EMBL" id="KND62287.1"/>
    </source>
</evidence>
<sequence>MKRILNTTATMLLAAALLNGCAVGASPAVTNDATVSTIQAGHTTKQDVLAKFGQPSDQTSDDKGNASWHYQRVENSALGFLPGLNLLGHSEKNTELTIRFNSRGVVTGYDYNHRNL</sequence>